<keyword evidence="10 13" id="KW-0067">ATP-binding</keyword>
<keyword evidence="17" id="KW-1185">Reference proteome</keyword>
<keyword evidence="7 13" id="KW-0819">tRNA processing</keyword>
<comment type="caution">
    <text evidence="16">The sequence shown here is derived from an EMBL/GenBank/DDBJ whole genome shotgun (WGS) entry which is preliminary data.</text>
</comment>
<dbReference type="Pfam" id="PF03481">
    <property type="entry name" value="Sua5_C"/>
    <property type="match status" value="1"/>
</dbReference>
<evidence type="ECO:0000256" key="11">
    <source>
        <dbReference type="ARBA" id="ARBA00029774"/>
    </source>
</evidence>
<sequence length="324" mass="33701">MVIVVDAQADPEGAVRAACQVLRSGEPVAIPTETVYGLAGDIHNERSIQRIFGIKARPNDNPLICHVASIEMAQNYVIFDDMALTLARSFWPGPLTLVLKRKLAGRAIEMAAASLPTLAVRVPQGFSRDLIESFGSGLAAPSANLSGRLSPTSANHVTTNLGNRMAMVLDGGPCTIGLESTVVEVSDGKCRLLRPGGLDVTAIQSVIGTSLVNVAAGQGFKSPGMMASHYAPSAKVRLDARQVFPGEALILFGPHSVAGAANAVAAFNLSEKGNLKEAASRLFDTMVQADASGAGTIAVTTVPCVGLGLAINDRLRRSAAPRPL</sequence>
<dbReference type="InterPro" id="IPR006070">
    <property type="entry name" value="Sua5-like_dom"/>
</dbReference>
<evidence type="ECO:0000259" key="15">
    <source>
        <dbReference type="PROSITE" id="PS51163"/>
    </source>
</evidence>
<dbReference type="RefSeq" id="WP_106717987.1">
    <property type="nucleotide sequence ID" value="NZ_JACHXT010000003.1"/>
</dbReference>
<dbReference type="GO" id="GO:0003725">
    <property type="term" value="F:double-stranded RNA binding"/>
    <property type="evidence" value="ECO:0007669"/>
    <property type="project" value="UniProtKB-UniRule"/>
</dbReference>
<comment type="catalytic activity">
    <reaction evidence="12 13">
        <text>L-threonine + hydrogencarbonate + ATP = L-threonylcarbamoyladenylate + diphosphate + H2O</text>
        <dbReference type="Rhea" id="RHEA:36407"/>
        <dbReference type="ChEBI" id="CHEBI:15377"/>
        <dbReference type="ChEBI" id="CHEBI:17544"/>
        <dbReference type="ChEBI" id="CHEBI:30616"/>
        <dbReference type="ChEBI" id="CHEBI:33019"/>
        <dbReference type="ChEBI" id="CHEBI:57926"/>
        <dbReference type="ChEBI" id="CHEBI:73682"/>
        <dbReference type="EC" id="2.7.7.87"/>
    </reaction>
</comment>
<dbReference type="GO" id="GO:0008033">
    <property type="term" value="P:tRNA processing"/>
    <property type="evidence" value="ECO:0007669"/>
    <property type="project" value="UniProtKB-KW"/>
</dbReference>
<evidence type="ECO:0000256" key="8">
    <source>
        <dbReference type="ARBA" id="ARBA00022695"/>
    </source>
</evidence>
<dbReference type="OrthoDB" id="9814580at2"/>
<dbReference type="Gene3D" id="3.40.50.11030">
    <property type="entry name" value="Threonylcarbamoyl-AMP synthase, C-terminal domain"/>
    <property type="match status" value="1"/>
</dbReference>
<evidence type="ECO:0000256" key="13">
    <source>
        <dbReference type="PIRNR" id="PIRNR004930"/>
    </source>
</evidence>
<keyword evidence="9 13" id="KW-0547">Nucleotide-binding</keyword>
<evidence type="ECO:0000256" key="12">
    <source>
        <dbReference type="ARBA" id="ARBA00048366"/>
    </source>
</evidence>
<dbReference type="AlphaFoldDB" id="A0A2P7ASN0"/>
<feature type="binding site" evidence="14">
    <location>
        <position position="140"/>
    </location>
    <ligand>
        <name>L-threonine</name>
        <dbReference type="ChEBI" id="CHEBI:57926"/>
    </ligand>
</feature>
<dbReference type="GO" id="GO:0000049">
    <property type="term" value="F:tRNA binding"/>
    <property type="evidence" value="ECO:0007669"/>
    <property type="project" value="TreeGrafter"/>
</dbReference>
<comment type="function">
    <text evidence="13">Required for the formation of a threonylcarbamoyl group on adenosine at position 37 (t(6)A37) in tRNAs that read codons beginning with adenine.</text>
</comment>
<feature type="binding site" evidence="14">
    <location>
        <position position="194"/>
    </location>
    <ligand>
        <name>ATP</name>
        <dbReference type="ChEBI" id="CHEBI:30616"/>
    </ligand>
</feature>
<evidence type="ECO:0000256" key="5">
    <source>
        <dbReference type="ARBA" id="ARBA00022490"/>
    </source>
</evidence>
<dbReference type="SUPFAM" id="SSF55821">
    <property type="entry name" value="YrdC/RibB"/>
    <property type="match status" value="1"/>
</dbReference>
<dbReference type="InterPro" id="IPR038385">
    <property type="entry name" value="Sua5/YwlC_C"/>
</dbReference>
<feature type="binding site" evidence="14">
    <location>
        <position position="230"/>
    </location>
    <ligand>
        <name>ATP</name>
        <dbReference type="ChEBI" id="CHEBI:30616"/>
    </ligand>
</feature>
<keyword evidence="8 13" id="KW-0548">Nucleotidyltransferase</keyword>
<dbReference type="NCBIfam" id="TIGR00057">
    <property type="entry name" value="L-threonylcarbamoyladenylate synthase"/>
    <property type="match status" value="1"/>
</dbReference>
<keyword evidence="6 13" id="KW-0808">Transferase</keyword>
<evidence type="ECO:0000256" key="7">
    <source>
        <dbReference type="ARBA" id="ARBA00022694"/>
    </source>
</evidence>
<dbReference type="EC" id="2.7.7.87" evidence="3 13"/>
<comment type="subcellular location">
    <subcellularLocation>
        <location evidence="1 13">Cytoplasm</location>
    </subcellularLocation>
</comment>
<dbReference type="Pfam" id="PF01300">
    <property type="entry name" value="Sua5_yciO_yrdC"/>
    <property type="match status" value="1"/>
</dbReference>
<dbReference type="InterPro" id="IPR017945">
    <property type="entry name" value="DHBP_synth_RibB-like_a/b_dom"/>
</dbReference>
<reference evidence="17" key="1">
    <citation type="submission" date="2017-11" db="EMBL/GenBank/DDBJ databases">
        <authorList>
            <person name="Kuznetsova I."/>
            <person name="Sazanova A."/>
            <person name="Chirak E."/>
            <person name="Safronova V."/>
            <person name="Willems A."/>
        </authorList>
    </citation>
    <scope>NUCLEOTIDE SEQUENCE [LARGE SCALE GENOMIC DNA]</scope>
    <source>
        <strain evidence="17">PEPV15</strain>
    </source>
</reference>
<evidence type="ECO:0000256" key="3">
    <source>
        <dbReference type="ARBA" id="ARBA00012584"/>
    </source>
</evidence>
<evidence type="ECO:0000256" key="10">
    <source>
        <dbReference type="ARBA" id="ARBA00022840"/>
    </source>
</evidence>
<dbReference type="GO" id="GO:0005737">
    <property type="term" value="C:cytoplasm"/>
    <property type="evidence" value="ECO:0007669"/>
    <property type="project" value="UniProtKB-SubCell"/>
</dbReference>
<name>A0A2P7ASN0_9HYPH</name>
<dbReference type="PIRSF" id="PIRSF004930">
    <property type="entry name" value="Tln_factor_SUA5"/>
    <property type="match status" value="1"/>
</dbReference>
<feature type="binding site" evidence="14">
    <location>
        <position position="66"/>
    </location>
    <ligand>
        <name>L-threonine</name>
        <dbReference type="ChEBI" id="CHEBI:57926"/>
    </ligand>
</feature>
<protein>
    <recommendedName>
        <fullName evidence="4 13">Threonylcarbamoyl-AMP synthase</fullName>
        <shortName evidence="13">TC-AMP synthase</shortName>
        <ecNumber evidence="3 13">2.7.7.87</ecNumber>
    </recommendedName>
    <alternativeName>
        <fullName evidence="11 13">L-threonylcarbamoyladenylate synthase</fullName>
    </alternativeName>
</protein>
<dbReference type="PANTHER" id="PTHR17490">
    <property type="entry name" value="SUA5"/>
    <property type="match status" value="1"/>
</dbReference>
<feature type="binding site" evidence="14">
    <location>
        <position position="150"/>
    </location>
    <ligand>
        <name>ATP</name>
        <dbReference type="ChEBI" id="CHEBI:30616"/>
    </ligand>
</feature>
<feature type="binding site" evidence="14">
    <location>
        <position position="117"/>
    </location>
    <ligand>
        <name>ATP</name>
        <dbReference type="ChEBI" id="CHEBI:30616"/>
    </ligand>
</feature>
<evidence type="ECO:0000313" key="16">
    <source>
        <dbReference type="EMBL" id="PSH57224.1"/>
    </source>
</evidence>
<feature type="binding site" evidence="14">
    <location>
        <position position="142"/>
    </location>
    <ligand>
        <name>L-threonine</name>
        <dbReference type="ChEBI" id="CHEBI:57926"/>
    </ligand>
</feature>
<dbReference type="GO" id="GO:0061710">
    <property type="term" value="F:L-threonylcarbamoyladenylate synthase"/>
    <property type="evidence" value="ECO:0007669"/>
    <property type="project" value="UniProtKB-EC"/>
</dbReference>
<feature type="binding site" evidence="14">
    <location>
        <position position="57"/>
    </location>
    <ligand>
        <name>ATP</name>
        <dbReference type="ChEBI" id="CHEBI:30616"/>
    </ligand>
</feature>
<dbReference type="InterPro" id="IPR050156">
    <property type="entry name" value="TC-AMP_synthase_SUA5"/>
</dbReference>
<evidence type="ECO:0000256" key="9">
    <source>
        <dbReference type="ARBA" id="ARBA00022741"/>
    </source>
</evidence>
<evidence type="ECO:0000313" key="17">
    <source>
        <dbReference type="Proteomes" id="UP000241158"/>
    </source>
</evidence>
<proteinExistence type="inferred from homology"/>
<evidence type="ECO:0000256" key="14">
    <source>
        <dbReference type="PIRSR" id="PIRSR004930-1"/>
    </source>
</evidence>
<accession>A0A2P7ASN0</accession>
<dbReference type="Proteomes" id="UP000241158">
    <property type="component" value="Unassembled WGS sequence"/>
</dbReference>
<gene>
    <name evidence="16" type="ORF">CU100_15440</name>
</gene>
<evidence type="ECO:0000256" key="6">
    <source>
        <dbReference type="ARBA" id="ARBA00022679"/>
    </source>
</evidence>
<comment type="similarity">
    <text evidence="2 13">Belongs to the SUA5 family.</text>
</comment>
<feature type="binding site" evidence="14">
    <location>
        <position position="61"/>
    </location>
    <ligand>
        <name>ATP</name>
        <dbReference type="ChEBI" id="CHEBI:30616"/>
    </ligand>
</feature>
<evidence type="ECO:0000256" key="1">
    <source>
        <dbReference type="ARBA" id="ARBA00004496"/>
    </source>
</evidence>
<dbReference type="InterPro" id="IPR005145">
    <property type="entry name" value="Sua5_C"/>
</dbReference>
<evidence type="ECO:0000256" key="4">
    <source>
        <dbReference type="ARBA" id="ARBA00015492"/>
    </source>
</evidence>
<dbReference type="EMBL" id="PGGN01000003">
    <property type="protein sequence ID" value="PSH57224.1"/>
    <property type="molecule type" value="Genomic_DNA"/>
</dbReference>
<dbReference type="InterPro" id="IPR010923">
    <property type="entry name" value="T(6)A37_SUA5"/>
</dbReference>
<feature type="domain" description="YrdC-like" evidence="15">
    <location>
        <begin position="12"/>
        <end position="198"/>
    </location>
</feature>
<keyword evidence="5 13" id="KW-0963">Cytoplasm</keyword>
<feature type="binding site" evidence="14">
    <location>
        <position position="34"/>
    </location>
    <ligand>
        <name>L-threonine</name>
        <dbReference type="ChEBI" id="CHEBI:57926"/>
    </ligand>
</feature>
<organism evidence="16 17">
    <name type="scientific">Phyllobacterium endophyticum</name>
    <dbReference type="NCBI Taxonomy" id="1149773"/>
    <lineage>
        <taxon>Bacteria</taxon>
        <taxon>Pseudomonadati</taxon>
        <taxon>Pseudomonadota</taxon>
        <taxon>Alphaproteobacteria</taxon>
        <taxon>Hyphomicrobiales</taxon>
        <taxon>Phyllobacteriaceae</taxon>
        <taxon>Phyllobacterium</taxon>
    </lineage>
</organism>
<dbReference type="GO" id="GO:0006450">
    <property type="term" value="P:regulation of translational fidelity"/>
    <property type="evidence" value="ECO:0007669"/>
    <property type="project" value="TreeGrafter"/>
</dbReference>
<feature type="binding site" evidence="14">
    <location>
        <position position="121"/>
    </location>
    <ligand>
        <name>L-threonine</name>
        <dbReference type="ChEBI" id="CHEBI:57926"/>
    </ligand>
</feature>
<evidence type="ECO:0000256" key="2">
    <source>
        <dbReference type="ARBA" id="ARBA00007663"/>
    </source>
</evidence>
<feature type="binding site" evidence="14">
    <location>
        <position position="180"/>
    </location>
    <ligand>
        <name>L-threonine</name>
        <dbReference type="ChEBI" id="CHEBI:57926"/>
    </ligand>
</feature>
<dbReference type="PANTHER" id="PTHR17490:SF16">
    <property type="entry name" value="THREONYLCARBAMOYL-AMP SYNTHASE"/>
    <property type="match status" value="1"/>
</dbReference>
<dbReference type="GO" id="GO:0005524">
    <property type="term" value="F:ATP binding"/>
    <property type="evidence" value="ECO:0007669"/>
    <property type="project" value="UniProtKB-UniRule"/>
</dbReference>
<dbReference type="PROSITE" id="PS51163">
    <property type="entry name" value="YRDC"/>
    <property type="match status" value="1"/>
</dbReference>
<dbReference type="Gene3D" id="3.90.870.10">
    <property type="entry name" value="DHBP synthase"/>
    <property type="match status" value="1"/>
</dbReference>